<feature type="region of interest" description="Disordered" evidence="1">
    <location>
        <begin position="198"/>
        <end position="318"/>
    </location>
</feature>
<dbReference type="Proteomes" id="UP000799440">
    <property type="component" value="Unassembled WGS sequence"/>
</dbReference>
<dbReference type="EMBL" id="MU006591">
    <property type="protein sequence ID" value="KAF2744070.1"/>
    <property type="molecule type" value="Genomic_DNA"/>
</dbReference>
<reference evidence="2" key="1">
    <citation type="journal article" date="2020" name="Stud. Mycol.">
        <title>101 Dothideomycetes genomes: a test case for predicting lifestyles and emergence of pathogens.</title>
        <authorList>
            <person name="Haridas S."/>
            <person name="Albert R."/>
            <person name="Binder M."/>
            <person name="Bloem J."/>
            <person name="Labutti K."/>
            <person name="Salamov A."/>
            <person name="Andreopoulos B."/>
            <person name="Baker S."/>
            <person name="Barry K."/>
            <person name="Bills G."/>
            <person name="Bluhm B."/>
            <person name="Cannon C."/>
            <person name="Castanera R."/>
            <person name="Culley D."/>
            <person name="Daum C."/>
            <person name="Ezra D."/>
            <person name="Gonzalez J."/>
            <person name="Henrissat B."/>
            <person name="Kuo A."/>
            <person name="Liang C."/>
            <person name="Lipzen A."/>
            <person name="Lutzoni F."/>
            <person name="Magnuson J."/>
            <person name="Mondo S."/>
            <person name="Nolan M."/>
            <person name="Ohm R."/>
            <person name="Pangilinan J."/>
            <person name="Park H.-J."/>
            <person name="Ramirez L."/>
            <person name="Alfaro M."/>
            <person name="Sun H."/>
            <person name="Tritt A."/>
            <person name="Yoshinaga Y."/>
            <person name="Zwiers L.-H."/>
            <person name="Turgeon B."/>
            <person name="Goodwin S."/>
            <person name="Spatafora J."/>
            <person name="Crous P."/>
            <person name="Grigoriev I."/>
        </authorList>
    </citation>
    <scope>NUCLEOTIDE SEQUENCE</scope>
    <source>
        <strain evidence="2">CBS 119925</strain>
    </source>
</reference>
<evidence type="ECO:0000313" key="2">
    <source>
        <dbReference type="EMBL" id="KAF2744070.1"/>
    </source>
</evidence>
<name>A0A6A6V398_9PLEO</name>
<feature type="region of interest" description="Disordered" evidence="1">
    <location>
        <begin position="584"/>
        <end position="629"/>
    </location>
</feature>
<organism evidence="2 3">
    <name type="scientific">Sporormia fimetaria CBS 119925</name>
    <dbReference type="NCBI Taxonomy" id="1340428"/>
    <lineage>
        <taxon>Eukaryota</taxon>
        <taxon>Fungi</taxon>
        <taxon>Dikarya</taxon>
        <taxon>Ascomycota</taxon>
        <taxon>Pezizomycotina</taxon>
        <taxon>Dothideomycetes</taxon>
        <taxon>Pleosporomycetidae</taxon>
        <taxon>Pleosporales</taxon>
        <taxon>Sporormiaceae</taxon>
        <taxon>Sporormia</taxon>
    </lineage>
</organism>
<feature type="compositionally biased region" description="Basic and acidic residues" evidence="1">
    <location>
        <begin position="602"/>
        <end position="629"/>
    </location>
</feature>
<protein>
    <submittedName>
        <fullName evidence="2">Uncharacterized protein</fullName>
    </submittedName>
</protein>
<proteinExistence type="predicted"/>
<feature type="compositionally biased region" description="Basic and acidic residues" evidence="1">
    <location>
        <begin position="232"/>
        <end position="255"/>
    </location>
</feature>
<feature type="compositionally biased region" description="Low complexity" evidence="1">
    <location>
        <begin position="308"/>
        <end position="318"/>
    </location>
</feature>
<feature type="compositionally biased region" description="Basic and acidic residues" evidence="1">
    <location>
        <begin position="198"/>
        <end position="217"/>
    </location>
</feature>
<keyword evidence="3" id="KW-1185">Reference proteome</keyword>
<gene>
    <name evidence="2" type="ORF">M011DRAFT_196424</name>
</gene>
<evidence type="ECO:0000256" key="1">
    <source>
        <dbReference type="SAM" id="MobiDB-lite"/>
    </source>
</evidence>
<accession>A0A6A6V398</accession>
<feature type="region of interest" description="Disordered" evidence="1">
    <location>
        <begin position="431"/>
        <end position="458"/>
    </location>
</feature>
<dbReference type="AlphaFoldDB" id="A0A6A6V398"/>
<feature type="compositionally biased region" description="Polar residues" evidence="1">
    <location>
        <begin position="285"/>
        <end position="296"/>
    </location>
</feature>
<evidence type="ECO:0000313" key="3">
    <source>
        <dbReference type="Proteomes" id="UP000799440"/>
    </source>
</evidence>
<feature type="compositionally biased region" description="Polar residues" evidence="1">
    <location>
        <begin position="431"/>
        <end position="443"/>
    </location>
</feature>
<sequence length="629" mass="72139">MVRCKIRLPELLGFTGLVHTTAEIGFQNYFFSPEDYVLFRVRTHDSSRQWAIDLTGASHECLSPAVEWNTYKERCIERLDGIESLQFFQHWAEESTNDHPLLPTLYWRARLALIKYARERGSPISKLIDGSPATIPDMMNTIIARIHSSFLAIIDNDDAQDRYKAWVEKQGAGVMHTFLNGFGRNPSKNWQKITGRVYHEASPRPRQDGEPLRRDTSDGNTAPDNTPPTAPSRRDNQEAAQCEETREETSADHERNKRHGERHKTIMSPAGEGTTTGNIVDFGSPSETSENSSTDTIGVLTPTGETSQETAQGAATATQKAVEPWPKRFDQTREKLLAEFKDIDKRRELYDFCVSEKAIEEAYRFSREELAFELEETQRCTDIQESIRSELAVYFMQYIGFLVKRDGTTYQKYCALEEFLDLKRDPKSVASEETSTVARNSAQMPAHNTPDARETNRKPWPENYEKWRVKFFTTVPLSLRRSFSEACKINKTAEKAIGWTTAEVDSAFDRVAESMDPSVHPHLRCWIYFTKFFMAVENRGLSIEEQYRLLEEYLDIKQESLVKDEAMTENWRQLGDSFAGEISKMRSEGKPGQTTNVTETLKTSKQDHSEELPEKSIVVEKTPRLWPED</sequence>
<feature type="compositionally biased region" description="Polar residues" evidence="1">
    <location>
        <begin position="592"/>
        <end position="601"/>
    </location>
</feature>